<name>A0A7V4WVI0_CALAY</name>
<comment type="caution">
    <text evidence="3">The sequence shown here is derived from an EMBL/GenBank/DDBJ whole genome shotgun (WGS) entry which is preliminary data.</text>
</comment>
<dbReference type="Pfam" id="PF00534">
    <property type="entry name" value="Glycos_transf_1"/>
    <property type="match status" value="1"/>
</dbReference>
<dbReference type="Gene3D" id="3.40.50.2000">
    <property type="entry name" value="Glycogen Phosphorylase B"/>
    <property type="match status" value="2"/>
</dbReference>
<dbReference type="InterPro" id="IPR028098">
    <property type="entry name" value="Glyco_trans_4-like_N"/>
</dbReference>
<gene>
    <name evidence="3" type="ORF">ENK44_11160</name>
</gene>
<protein>
    <submittedName>
        <fullName evidence="3">Glycosyltransferase</fullName>
    </submittedName>
</protein>
<feature type="domain" description="Glycosyl transferase family 1" evidence="1">
    <location>
        <begin position="183"/>
        <end position="346"/>
    </location>
</feature>
<evidence type="ECO:0000313" key="3">
    <source>
        <dbReference type="EMBL" id="HGY56255.1"/>
    </source>
</evidence>
<dbReference type="Pfam" id="PF13439">
    <property type="entry name" value="Glyco_transf_4"/>
    <property type="match status" value="1"/>
</dbReference>
<organism evidence="3">
    <name type="scientific">Caldithrix abyssi</name>
    <dbReference type="NCBI Taxonomy" id="187145"/>
    <lineage>
        <taxon>Bacteria</taxon>
        <taxon>Pseudomonadati</taxon>
        <taxon>Calditrichota</taxon>
        <taxon>Calditrichia</taxon>
        <taxon>Calditrichales</taxon>
        <taxon>Calditrichaceae</taxon>
        <taxon>Caldithrix</taxon>
    </lineage>
</organism>
<evidence type="ECO:0000259" key="1">
    <source>
        <dbReference type="Pfam" id="PF00534"/>
    </source>
</evidence>
<dbReference type="InterPro" id="IPR001296">
    <property type="entry name" value="Glyco_trans_1"/>
</dbReference>
<reference evidence="3" key="1">
    <citation type="journal article" date="2020" name="mSystems">
        <title>Genome- and Community-Level Interaction Insights into Carbon Utilization and Element Cycling Functions of Hydrothermarchaeota in Hydrothermal Sediment.</title>
        <authorList>
            <person name="Zhou Z."/>
            <person name="Liu Y."/>
            <person name="Xu W."/>
            <person name="Pan J."/>
            <person name="Luo Z.H."/>
            <person name="Li M."/>
        </authorList>
    </citation>
    <scope>NUCLEOTIDE SEQUENCE [LARGE SCALE GENOMIC DNA]</scope>
    <source>
        <strain evidence="3">HyVt-577</strain>
    </source>
</reference>
<dbReference type="AlphaFoldDB" id="A0A7V4WVI0"/>
<dbReference type="Proteomes" id="UP000885779">
    <property type="component" value="Unassembled WGS sequence"/>
</dbReference>
<accession>A0A7V4WVI0</accession>
<dbReference type="SUPFAM" id="SSF53756">
    <property type="entry name" value="UDP-Glycosyltransferase/glycogen phosphorylase"/>
    <property type="match status" value="1"/>
</dbReference>
<dbReference type="GO" id="GO:0016757">
    <property type="term" value="F:glycosyltransferase activity"/>
    <property type="evidence" value="ECO:0007669"/>
    <property type="project" value="InterPro"/>
</dbReference>
<dbReference type="PANTHER" id="PTHR12526:SF623">
    <property type="entry name" value="WABG"/>
    <property type="match status" value="1"/>
</dbReference>
<dbReference type="PANTHER" id="PTHR12526">
    <property type="entry name" value="GLYCOSYLTRANSFERASE"/>
    <property type="match status" value="1"/>
</dbReference>
<feature type="domain" description="Glycosyltransferase subfamily 4-like N-terminal" evidence="2">
    <location>
        <begin position="16"/>
        <end position="172"/>
    </location>
</feature>
<proteinExistence type="predicted"/>
<sequence>MAVKIAFVIDKIDYKIGGTERQLLLLLDHLDKKEFEPWLCVFRYSSWMEKYKQQYNIHYFNFGSFFSPVSYWNLYKFARWLKKNQFQIVQTQFRDGNIVGILAAKMAGIKTILSSRRNEGYWLNKTELFILKLLNRYVTGYLANSESIKRFVQRVEKIDPKKVKVIYNGVDFSYFDNLDTEYKELRNQFGLQDDDFVITMIANLRPVKRVDVLIDAAAEVVKTNNKAKFLLVGDGEEENNLKTLTKKYGLERQVIFLGKRSDIPQILAVSNLGVLTSASEGLSNAIIEYMGAGLPVICTKVGGNEELVEDGVNGFLIRPGDSKTLSGKIAAFIKQPSLVEKMGQESARKARQLFALDVMIKRTENYYKSLLEQEL</sequence>
<dbReference type="EMBL" id="DRQG01000105">
    <property type="protein sequence ID" value="HGY56255.1"/>
    <property type="molecule type" value="Genomic_DNA"/>
</dbReference>
<evidence type="ECO:0000259" key="2">
    <source>
        <dbReference type="Pfam" id="PF13439"/>
    </source>
</evidence>